<evidence type="ECO:0000313" key="3">
    <source>
        <dbReference type="Proteomes" id="UP000823775"/>
    </source>
</evidence>
<evidence type="ECO:0000256" key="1">
    <source>
        <dbReference type="SAM" id="Coils"/>
    </source>
</evidence>
<organism evidence="2 3">
    <name type="scientific">Datura stramonium</name>
    <name type="common">Jimsonweed</name>
    <name type="synonym">Common thornapple</name>
    <dbReference type="NCBI Taxonomy" id="4076"/>
    <lineage>
        <taxon>Eukaryota</taxon>
        <taxon>Viridiplantae</taxon>
        <taxon>Streptophyta</taxon>
        <taxon>Embryophyta</taxon>
        <taxon>Tracheophyta</taxon>
        <taxon>Spermatophyta</taxon>
        <taxon>Magnoliopsida</taxon>
        <taxon>eudicotyledons</taxon>
        <taxon>Gunneridae</taxon>
        <taxon>Pentapetalae</taxon>
        <taxon>asterids</taxon>
        <taxon>lamiids</taxon>
        <taxon>Solanales</taxon>
        <taxon>Solanaceae</taxon>
        <taxon>Solanoideae</taxon>
        <taxon>Datureae</taxon>
        <taxon>Datura</taxon>
    </lineage>
</organism>
<comment type="caution">
    <text evidence="2">The sequence shown here is derived from an EMBL/GenBank/DDBJ whole genome shotgun (WGS) entry which is preliminary data.</text>
</comment>
<name>A0ABS8WJU7_DATST</name>
<dbReference type="Proteomes" id="UP000823775">
    <property type="component" value="Unassembled WGS sequence"/>
</dbReference>
<evidence type="ECO:0000313" key="2">
    <source>
        <dbReference type="EMBL" id="MCE3050216.1"/>
    </source>
</evidence>
<keyword evidence="3" id="KW-1185">Reference proteome</keyword>
<feature type="coiled-coil region" evidence="1">
    <location>
        <begin position="115"/>
        <end position="149"/>
    </location>
</feature>
<accession>A0ABS8WJU7</accession>
<reference evidence="2 3" key="1">
    <citation type="journal article" date="2021" name="BMC Genomics">
        <title>Datura genome reveals duplications of psychoactive alkaloid biosynthetic genes and high mutation rate following tissue culture.</title>
        <authorList>
            <person name="Rajewski A."/>
            <person name="Carter-House D."/>
            <person name="Stajich J."/>
            <person name="Litt A."/>
        </authorList>
    </citation>
    <scope>NUCLEOTIDE SEQUENCE [LARGE SCALE GENOMIC DNA]</scope>
    <source>
        <strain evidence="2">AR-01</strain>
    </source>
</reference>
<protein>
    <submittedName>
        <fullName evidence="2">Uncharacterized protein</fullName>
    </submittedName>
</protein>
<proteinExistence type="predicted"/>
<sequence>MDPELRHELTLHKSLPEVFRPYGQRERVTEATTDKTRAAIGIELVCLPAPLPTSTPPTFNAATATLGVESTKTSSTCHNPYSMHSNQAITATLKQYMSLHAHIDDIEARFNERLKDLTMKNLEKLMGQLKNAQDDIAKLQQERQNQDSNSSI</sequence>
<keyword evidence="1" id="KW-0175">Coiled coil</keyword>
<gene>
    <name evidence="2" type="ORF">HAX54_046642</name>
</gene>
<dbReference type="EMBL" id="JACEIK010007396">
    <property type="protein sequence ID" value="MCE3050216.1"/>
    <property type="molecule type" value="Genomic_DNA"/>
</dbReference>